<dbReference type="PANTHER" id="PTHR31517:SF84">
    <property type="entry name" value="PEROXIDASE"/>
    <property type="match status" value="1"/>
</dbReference>
<gene>
    <name evidence="19" type="ORF">R1flu_028048</name>
</gene>
<keyword evidence="17" id="KW-0964">Secreted</keyword>
<dbReference type="FunFam" id="1.10.520.10:FF:000001">
    <property type="entry name" value="Peroxidase"/>
    <property type="match status" value="1"/>
</dbReference>
<keyword evidence="6 14" id="KW-0106">Calcium</keyword>
<evidence type="ECO:0000256" key="9">
    <source>
        <dbReference type="ARBA" id="ARBA00023157"/>
    </source>
</evidence>
<feature type="signal peptide" evidence="17">
    <location>
        <begin position="1"/>
        <end position="24"/>
    </location>
</feature>
<organism evidence="19 20">
    <name type="scientific">Riccia fluitans</name>
    <dbReference type="NCBI Taxonomy" id="41844"/>
    <lineage>
        <taxon>Eukaryota</taxon>
        <taxon>Viridiplantae</taxon>
        <taxon>Streptophyta</taxon>
        <taxon>Embryophyta</taxon>
        <taxon>Marchantiophyta</taxon>
        <taxon>Marchantiopsida</taxon>
        <taxon>Marchantiidae</taxon>
        <taxon>Marchantiales</taxon>
        <taxon>Ricciaceae</taxon>
        <taxon>Riccia</taxon>
    </lineage>
</organism>
<feature type="disulfide bond" evidence="16">
    <location>
        <begin position="73"/>
        <end position="78"/>
    </location>
</feature>
<dbReference type="PROSITE" id="PS50873">
    <property type="entry name" value="PEROXIDASE_4"/>
    <property type="match status" value="1"/>
</dbReference>
<comment type="similarity">
    <text evidence="17">Belongs to the peroxidase family. Classical plant (class III) peroxidase subfamily.</text>
</comment>
<feature type="domain" description="Plant heme peroxidase family profile" evidence="18">
    <location>
        <begin position="30"/>
        <end position="328"/>
    </location>
</feature>
<feature type="binding site" evidence="14">
    <location>
        <position position="75"/>
    </location>
    <ligand>
        <name>Ca(2+)</name>
        <dbReference type="ChEBI" id="CHEBI:29108"/>
        <label>1</label>
    </ligand>
</feature>
<dbReference type="EC" id="1.11.1.7" evidence="2 17"/>
<feature type="binding site" evidence="14">
    <location>
        <position position="198"/>
    </location>
    <ligand>
        <name>Ca(2+)</name>
        <dbReference type="ChEBI" id="CHEBI:29108"/>
        <label>2</label>
    </ligand>
</feature>
<dbReference type="GO" id="GO:0006979">
    <property type="term" value="P:response to oxidative stress"/>
    <property type="evidence" value="ECO:0007669"/>
    <property type="project" value="UniProtKB-UniRule"/>
</dbReference>
<feature type="binding site" evidence="14">
    <location>
        <position position="256"/>
    </location>
    <ligand>
        <name>Ca(2+)</name>
        <dbReference type="ChEBI" id="CHEBI:29108"/>
        <label>2</label>
    </ligand>
</feature>
<feature type="disulfide bond" evidence="16">
    <location>
        <begin position="40"/>
        <end position="119"/>
    </location>
</feature>
<dbReference type="InterPro" id="IPR002016">
    <property type="entry name" value="Haem_peroxidase"/>
</dbReference>
<dbReference type="SUPFAM" id="SSF48113">
    <property type="entry name" value="Heme-dependent peroxidases"/>
    <property type="match status" value="1"/>
</dbReference>
<sequence length="329" mass="34754">MTSLHKSLLLLLLAASTLVANVECNYGGSGLRVGYYASTCPDAEILVRQSVSSAVSSNKRSGAGLIRTFFHDCFVEGCDASVLIDSTPGNSAEKDGVPNQTLHGYEIIDSAKSNIEKICPGVVSCADIVAIAARDSVELLGGPRFQVKTGRRDGRVSLASKANSDIPSPLDGIDALTKSFANKGLSQSQMVTLSGLHTVGKASCSAFTNRLYNFSTTTSTDPTLDRAYVEHLKAACPQGATTTVVDMDPVSPQVVDKQYYSNLVANKGLFTSDAAIYNSPQTQAQVVNNARLPSKWQVDVVSALIAMGDVGVKTGTNGEIRLNCRVINP</sequence>
<evidence type="ECO:0000256" key="6">
    <source>
        <dbReference type="ARBA" id="ARBA00022837"/>
    </source>
</evidence>
<dbReference type="GO" id="GO:0140825">
    <property type="term" value="F:lactoperoxidase activity"/>
    <property type="evidence" value="ECO:0007669"/>
    <property type="project" value="UniProtKB-EC"/>
</dbReference>
<comment type="subcellular location">
    <subcellularLocation>
        <location evidence="17">Secreted</location>
    </subcellularLocation>
</comment>
<dbReference type="Gene3D" id="1.10.420.10">
    <property type="entry name" value="Peroxidase, domain 2"/>
    <property type="match status" value="1"/>
</dbReference>
<feature type="binding site" evidence="14">
    <location>
        <position position="72"/>
    </location>
    <ligand>
        <name>Ca(2+)</name>
        <dbReference type="ChEBI" id="CHEBI:29108"/>
        <label>1</label>
    </ligand>
</feature>
<keyword evidence="8 14" id="KW-0408">Iron</keyword>
<evidence type="ECO:0000256" key="10">
    <source>
        <dbReference type="ARBA" id="ARBA00023180"/>
    </source>
</evidence>
<keyword evidence="20" id="KW-1185">Reference proteome</keyword>
<dbReference type="InterPro" id="IPR000823">
    <property type="entry name" value="Peroxidase_pln"/>
</dbReference>
<keyword evidence="5 14" id="KW-0479">Metal-binding</keyword>
<keyword evidence="11 17" id="KW-0376">Hydrogen peroxide</keyword>
<dbReference type="PANTHER" id="PTHR31517">
    <property type="match status" value="1"/>
</dbReference>
<comment type="cofactor">
    <cofactor evidence="14 17">
        <name>heme b</name>
        <dbReference type="ChEBI" id="CHEBI:60344"/>
    </cofactor>
    <text evidence="14 17">Binds 1 heme b (iron(II)-protoporphyrin IX) group per subunit.</text>
</comment>
<feature type="binding site" evidence="14">
    <location>
        <position position="81"/>
    </location>
    <ligand>
        <name>Ca(2+)</name>
        <dbReference type="ChEBI" id="CHEBI:29108"/>
        <label>1</label>
    </ligand>
</feature>
<dbReference type="EMBL" id="JBHFFA010000008">
    <property type="protein sequence ID" value="KAL2609475.1"/>
    <property type="molecule type" value="Genomic_DNA"/>
</dbReference>
<comment type="cofactor">
    <cofactor evidence="14 17">
        <name>Ca(2+)</name>
        <dbReference type="ChEBI" id="CHEBI:29108"/>
    </cofactor>
    <text evidence="14 17">Binds 2 calcium ions per subunit.</text>
</comment>
<evidence type="ECO:0000259" key="18">
    <source>
        <dbReference type="PROSITE" id="PS50873"/>
    </source>
</evidence>
<feature type="binding site" evidence="14">
    <location>
        <position position="79"/>
    </location>
    <ligand>
        <name>Ca(2+)</name>
        <dbReference type="ChEBI" id="CHEBI:29108"/>
        <label>1</label>
    </ligand>
</feature>
<evidence type="ECO:0000256" key="12">
    <source>
        <dbReference type="PIRSR" id="PIRSR600823-1"/>
    </source>
</evidence>
<dbReference type="InterPro" id="IPR010255">
    <property type="entry name" value="Haem_peroxidase_sf"/>
</dbReference>
<feature type="chain" id="PRO_5044532553" description="Peroxidase" evidence="17">
    <location>
        <begin position="25"/>
        <end position="329"/>
    </location>
</feature>
<keyword evidence="3 17" id="KW-0575">Peroxidase</keyword>
<feature type="disulfide bond" evidence="16">
    <location>
        <begin position="204"/>
        <end position="236"/>
    </location>
</feature>
<evidence type="ECO:0000256" key="13">
    <source>
        <dbReference type="PIRSR" id="PIRSR600823-2"/>
    </source>
</evidence>
<name>A0ABD1XL18_9MARC</name>
<keyword evidence="7 17" id="KW-0560">Oxidoreductase</keyword>
<evidence type="ECO:0000256" key="14">
    <source>
        <dbReference type="PIRSR" id="PIRSR600823-3"/>
    </source>
</evidence>
<feature type="binding site" evidence="14">
    <location>
        <position position="77"/>
    </location>
    <ligand>
        <name>Ca(2+)</name>
        <dbReference type="ChEBI" id="CHEBI:29108"/>
        <label>1</label>
    </ligand>
</feature>
<evidence type="ECO:0000313" key="20">
    <source>
        <dbReference type="Proteomes" id="UP001605036"/>
    </source>
</evidence>
<evidence type="ECO:0000256" key="16">
    <source>
        <dbReference type="PIRSR" id="PIRSR600823-5"/>
    </source>
</evidence>
<dbReference type="Gene3D" id="1.10.520.10">
    <property type="match status" value="1"/>
</dbReference>
<evidence type="ECO:0000256" key="3">
    <source>
        <dbReference type="ARBA" id="ARBA00022559"/>
    </source>
</evidence>
<evidence type="ECO:0000256" key="11">
    <source>
        <dbReference type="ARBA" id="ARBA00023324"/>
    </source>
</evidence>
<feature type="binding site" description="axial binding residue" evidence="14">
    <location>
        <position position="197"/>
    </location>
    <ligand>
        <name>heme b</name>
        <dbReference type="ChEBI" id="CHEBI:60344"/>
    </ligand>
    <ligandPart>
        <name>Fe</name>
        <dbReference type="ChEBI" id="CHEBI:18248"/>
    </ligandPart>
</feature>
<comment type="caution">
    <text evidence="19">The sequence shown here is derived from an EMBL/GenBank/DDBJ whole genome shotgun (WGS) entry which is preliminary data.</text>
</comment>
<reference evidence="19 20" key="1">
    <citation type="submission" date="2024-09" db="EMBL/GenBank/DDBJ databases">
        <title>Chromosome-scale assembly of Riccia fluitans.</title>
        <authorList>
            <person name="Paukszto L."/>
            <person name="Sawicki J."/>
            <person name="Karawczyk K."/>
            <person name="Piernik-Szablinska J."/>
            <person name="Szczecinska M."/>
            <person name="Mazdziarz M."/>
        </authorList>
    </citation>
    <scope>NUCLEOTIDE SEQUENCE [LARGE SCALE GENOMIC DNA]</scope>
    <source>
        <strain evidence="19">Rf_01</strain>
        <tissue evidence="19">Aerial parts of the thallus</tissue>
    </source>
</reference>
<evidence type="ECO:0000313" key="19">
    <source>
        <dbReference type="EMBL" id="KAL2609475.1"/>
    </source>
</evidence>
<comment type="function">
    <text evidence="17">Removal of H(2)O(2), oxidation of toxic reductants, biosynthesis and degradation of lignin, suberization, auxin catabolism, response to environmental stresses such as wounding, pathogen attack and oxidative stress.</text>
</comment>
<keyword evidence="17" id="KW-0732">Signal</keyword>
<evidence type="ECO:0000256" key="4">
    <source>
        <dbReference type="ARBA" id="ARBA00022617"/>
    </source>
</evidence>
<proteinExistence type="inferred from homology"/>
<evidence type="ECO:0000256" key="2">
    <source>
        <dbReference type="ARBA" id="ARBA00012313"/>
    </source>
</evidence>
<evidence type="ECO:0000256" key="5">
    <source>
        <dbReference type="ARBA" id="ARBA00022723"/>
    </source>
</evidence>
<evidence type="ECO:0000256" key="1">
    <source>
        <dbReference type="ARBA" id="ARBA00000189"/>
    </source>
</evidence>
<dbReference type="GO" id="GO:0046872">
    <property type="term" value="F:metal ion binding"/>
    <property type="evidence" value="ECO:0007669"/>
    <property type="project" value="UniProtKB-UniRule"/>
</dbReference>
<keyword evidence="9 16" id="KW-1015">Disulfide bond</keyword>
<feature type="site" description="Transition state stabilizer" evidence="15">
    <location>
        <position position="67"/>
    </location>
</feature>
<feature type="disulfide bond" evidence="16">
    <location>
        <begin position="125"/>
        <end position="324"/>
    </location>
</feature>
<dbReference type="GO" id="GO:0042744">
    <property type="term" value="P:hydrogen peroxide catabolic process"/>
    <property type="evidence" value="ECO:0007669"/>
    <property type="project" value="UniProtKB-KW"/>
</dbReference>
<comment type="catalytic activity">
    <reaction evidence="1 17">
        <text>2 a phenolic donor + H2O2 = 2 a phenolic radical donor + 2 H2O</text>
        <dbReference type="Rhea" id="RHEA:56136"/>
        <dbReference type="ChEBI" id="CHEBI:15377"/>
        <dbReference type="ChEBI" id="CHEBI:16240"/>
        <dbReference type="ChEBI" id="CHEBI:139520"/>
        <dbReference type="ChEBI" id="CHEBI:139521"/>
        <dbReference type="EC" id="1.11.1.7"/>
    </reaction>
</comment>
<dbReference type="AlphaFoldDB" id="A0ABD1XL18"/>
<feature type="binding site" evidence="14">
    <location>
        <position position="248"/>
    </location>
    <ligand>
        <name>Ca(2+)</name>
        <dbReference type="ChEBI" id="CHEBI:29108"/>
        <label>2</label>
    </ligand>
</feature>
<protein>
    <recommendedName>
        <fullName evidence="2 17">Peroxidase</fullName>
        <ecNumber evidence="2 17">1.11.1.7</ecNumber>
    </recommendedName>
</protein>
<dbReference type="GO" id="GO:0005576">
    <property type="term" value="C:extracellular region"/>
    <property type="evidence" value="ECO:0007669"/>
    <property type="project" value="UniProtKB-SubCell"/>
</dbReference>
<dbReference type="InterPro" id="IPR033905">
    <property type="entry name" value="Secretory_peroxidase"/>
</dbReference>
<dbReference type="CDD" id="cd00693">
    <property type="entry name" value="secretory_peroxidase"/>
    <property type="match status" value="1"/>
</dbReference>
<dbReference type="PRINTS" id="PR00461">
    <property type="entry name" value="PLPEROXIDASE"/>
</dbReference>
<feature type="binding site" evidence="14">
    <location>
        <position position="93"/>
    </location>
    <ligand>
        <name>Ca(2+)</name>
        <dbReference type="ChEBI" id="CHEBI:29108"/>
        <label>1</label>
    </ligand>
</feature>
<evidence type="ECO:0000256" key="15">
    <source>
        <dbReference type="PIRSR" id="PIRSR600823-4"/>
    </source>
</evidence>
<dbReference type="FunFam" id="1.10.420.10:FF:000001">
    <property type="entry name" value="Peroxidase"/>
    <property type="match status" value="1"/>
</dbReference>
<keyword evidence="4 17" id="KW-0349">Heme</keyword>
<dbReference type="Proteomes" id="UP001605036">
    <property type="component" value="Unassembled WGS sequence"/>
</dbReference>
<dbReference type="GO" id="GO:0020037">
    <property type="term" value="F:heme binding"/>
    <property type="evidence" value="ECO:0007669"/>
    <property type="project" value="UniProtKB-UniRule"/>
</dbReference>
<keyword evidence="10" id="KW-0325">Glycoprotein</keyword>
<feature type="binding site" evidence="13">
    <location>
        <position position="167"/>
    </location>
    <ligand>
        <name>substrate</name>
    </ligand>
</feature>
<dbReference type="PRINTS" id="PR00458">
    <property type="entry name" value="PEROXIDASE"/>
</dbReference>
<accession>A0ABD1XL18</accession>
<evidence type="ECO:0000256" key="7">
    <source>
        <dbReference type="ARBA" id="ARBA00023002"/>
    </source>
</evidence>
<evidence type="ECO:0000256" key="17">
    <source>
        <dbReference type="RuleBase" id="RU362060"/>
    </source>
</evidence>
<evidence type="ECO:0000256" key="8">
    <source>
        <dbReference type="ARBA" id="ARBA00023004"/>
    </source>
</evidence>
<dbReference type="Pfam" id="PF00141">
    <property type="entry name" value="peroxidase"/>
    <property type="match status" value="1"/>
</dbReference>
<feature type="active site" description="Proton acceptor" evidence="12">
    <location>
        <position position="71"/>
    </location>
</feature>